<dbReference type="Gene3D" id="3.30.710.10">
    <property type="entry name" value="Potassium Channel Kv1.1, Chain A"/>
    <property type="match status" value="1"/>
</dbReference>
<protein>
    <recommendedName>
        <fullName evidence="2">Kelch-like protein diablo</fullName>
    </recommendedName>
</protein>
<dbReference type="SMART" id="SM00225">
    <property type="entry name" value="BTB"/>
    <property type="match status" value="1"/>
</dbReference>
<dbReference type="InterPro" id="IPR017096">
    <property type="entry name" value="BTB-kelch_protein"/>
</dbReference>
<feature type="region of interest" description="Disordered" evidence="8">
    <location>
        <begin position="38"/>
        <end position="63"/>
    </location>
</feature>
<dbReference type="Pfam" id="PF01344">
    <property type="entry name" value="Kelch_1"/>
    <property type="match status" value="5"/>
</dbReference>
<organism evidence="10 11">
    <name type="scientific">Chilo suppressalis</name>
    <name type="common">Asiatic rice borer moth</name>
    <dbReference type="NCBI Taxonomy" id="168631"/>
    <lineage>
        <taxon>Eukaryota</taxon>
        <taxon>Metazoa</taxon>
        <taxon>Ecdysozoa</taxon>
        <taxon>Arthropoda</taxon>
        <taxon>Hexapoda</taxon>
        <taxon>Insecta</taxon>
        <taxon>Pterygota</taxon>
        <taxon>Neoptera</taxon>
        <taxon>Endopterygota</taxon>
        <taxon>Lepidoptera</taxon>
        <taxon>Glossata</taxon>
        <taxon>Ditrysia</taxon>
        <taxon>Pyraloidea</taxon>
        <taxon>Crambidae</taxon>
        <taxon>Crambinae</taxon>
        <taxon>Chilo</taxon>
    </lineage>
</organism>
<keyword evidence="11" id="KW-1185">Reference proteome</keyword>
<dbReference type="Pfam" id="PF07707">
    <property type="entry name" value="BACK"/>
    <property type="match status" value="1"/>
</dbReference>
<dbReference type="EMBL" id="OU963911">
    <property type="protein sequence ID" value="CAH0400693.1"/>
    <property type="molecule type" value="Genomic_DNA"/>
</dbReference>
<dbReference type="PANTHER" id="PTHR24412">
    <property type="entry name" value="KELCH PROTEIN"/>
    <property type="match status" value="1"/>
</dbReference>
<accession>A0ABN8B1N3</accession>
<dbReference type="PRINTS" id="PR00501">
    <property type="entry name" value="KELCHREPEAT"/>
</dbReference>
<dbReference type="SUPFAM" id="SSF54695">
    <property type="entry name" value="POZ domain"/>
    <property type="match status" value="1"/>
</dbReference>
<dbReference type="PANTHER" id="PTHR24412:SF466">
    <property type="entry name" value="RING CANAL KELCH PROTEIN"/>
    <property type="match status" value="1"/>
</dbReference>
<dbReference type="PROSITE" id="PS50097">
    <property type="entry name" value="BTB"/>
    <property type="match status" value="1"/>
</dbReference>
<comment type="pathway">
    <text evidence="1">Protein modification; protein ubiquitination.</text>
</comment>
<dbReference type="Pfam" id="PF00651">
    <property type="entry name" value="BTB"/>
    <property type="match status" value="1"/>
</dbReference>
<dbReference type="InterPro" id="IPR015915">
    <property type="entry name" value="Kelch-typ_b-propeller"/>
</dbReference>
<keyword evidence="3" id="KW-0880">Kelch repeat</keyword>
<dbReference type="InterPro" id="IPR000210">
    <property type="entry name" value="BTB/POZ_dom"/>
</dbReference>
<feature type="domain" description="BTB" evidence="9">
    <location>
        <begin position="80"/>
        <end position="146"/>
    </location>
</feature>
<dbReference type="SMART" id="SM00612">
    <property type="entry name" value="Kelch"/>
    <property type="match status" value="6"/>
</dbReference>
<evidence type="ECO:0000256" key="5">
    <source>
        <dbReference type="ARBA" id="ARBA00022786"/>
    </source>
</evidence>
<dbReference type="Gene3D" id="1.25.40.420">
    <property type="match status" value="1"/>
</dbReference>
<dbReference type="SMART" id="SM00875">
    <property type="entry name" value="BACK"/>
    <property type="match status" value="1"/>
</dbReference>
<dbReference type="Gene3D" id="2.120.10.80">
    <property type="entry name" value="Kelch-type beta propeller"/>
    <property type="match status" value="1"/>
</dbReference>
<evidence type="ECO:0000313" key="10">
    <source>
        <dbReference type="EMBL" id="CAH0400693.1"/>
    </source>
</evidence>
<dbReference type="InterPro" id="IPR011705">
    <property type="entry name" value="BACK"/>
</dbReference>
<proteinExistence type="predicted"/>
<evidence type="ECO:0000256" key="6">
    <source>
        <dbReference type="ARBA" id="ARBA00023203"/>
    </source>
</evidence>
<keyword evidence="5" id="KW-0833">Ubl conjugation pathway</keyword>
<comment type="function">
    <text evidence="7">Probable substrate-specific adapter of an E3 ubiquitin-protein ligase complex which mediates the ubiquitination and subsequent proteasomal degradation of target proteins. May have a role in synapse differentiation and growth.</text>
</comment>
<evidence type="ECO:0000256" key="3">
    <source>
        <dbReference type="ARBA" id="ARBA00022441"/>
    </source>
</evidence>
<evidence type="ECO:0000256" key="7">
    <source>
        <dbReference type="ARBA" id="ARBA00043912"/>
    </source>
</evidence>
<feature type="compositionally biased region" description="Polar residues" evidence="8">
    <location>
        <begin position="38"/>
        <end position="48"/>
    </location>
</feature>
<evidence type="ECO:0000256" key="1">
    <source>
        <dbReference type="ARBA" id="ARBA00004906"/>
    </source>
</evidence>
<keyword evidence="4" id="KW-0677">Repeat</keyword>
<dbReference type="Proteomes" id="UP001153292">
    <property type="component" value="Chromosome 18"/>
</dbReference>
<dbReference type="InterPro" id="IPR011333">
    <property type="entry name" value="SKP1/BTB/POZ_sf"/>
</dbReference>
<evidence type="ECO:0000256" key="4">
    <source>
        <dbReference type="ARBA" id="ARBA00022737"/>
    </source>
</evidence>
<dbReference type="SUPFAM" id="SSF117281">
    <property type="entry name" value="Kelch motif"/>
    <property type="match status" value="1"/>
</dbReference>
<feature type="compositionally biased region" description="Basic and acidic residues" evidence="8">
    <location>
        <begin position="1"/>
        <end position="12"/>
    </location>
</feature>
<keyword evidence="6" id="KW-0009">Actin-binding</keyword>
<dbReference type="InterPro" id="IPR006652">
    <property type="entry name" value="Kelch_1"/>
</dbReference>
<evidence type="ECO:0000259" key="9">
    <source>
        <dbReference type="PROSITE" id="PS50097"/>
    </source>
</evidence>
<dbReference type="PIRSF" id="PIRSF037037">
    <property type="entry name" value="Kelch-like_protein_gigaxonin"/>
    <property type="match status" value="1"/>
</dbReference>
<evidence type="ECO:0000313" key="11">
    <source>
        <dbReference type="Proteomes" id="UP001153292"/>
    </source>
</evidence>
<name>A0ABN8B1N3_CHISP</name>
<sequence length="641" mass="68173">MDGNNDQERERPQLGVDYSAAEGDGERGRYSVLVRCASQSSLDESSQRPAGGEPAYDPPSAHPARLLDALSRLRRDHTLCDVVIQAQAEGSESPGPGVAAHRAVLAAASPYFLAMFTQFDERSQPTITIQNIEPHALEAIIEYIYTPESLEITEDNVQSLLAGASLVQVWGVRAACCAFLAAALTPDNALGIRAFADHHACADLAHAATRYIDAHAPMVLESEEFLALDSEVLCQLLESDRITVPNEEVILDAVIRWMQHNPEERQCKLGVVLEHVRLPLLPQHVLLARAAAPPLTTACVRVKDLVIEAMSFHLAGEEARAQTSAVCRRARARAGGRPHALLVAGGQAPKAIRETEVLVLGGSAWGGWGAGGWRGAAPLPARRCRAGLARVRDNVYAVGGFNGSLRVRSVDVYNAGADTWSGGPPLCARRSTLGVAALGDVIYAVGGFDGVTGLSSAEMLDTSSSEPAWRSIASMSTRRSSVGVCILHGYLYAVGGYDGASRQCLHTVERYDPALDKWEPVAPMSARRSGAGVGAVGGALYAVGGHDGPAVRRSVERLRPAPHAPAEEDCWSPAPPMHTARRNAAVAAHRGKLIVLGGDDGAANLDTGEIFDPATEQWTMLSERMSVGRSYAGVCVVEWPA</sequence>
<evidence type="ECO:0000256" key="2">
    <source>
        <dbReference type="ARBA" id="ARBA00013699"/>
    </source>
</evidence>
<reference evidence="10" key="1">
    <citation type="submission" date="2021-12" db="EMBL/GenBank/DDBJ databases">
        <authorList>
            <person name="King R."/>
        </authorList>
    </citation>
    <scope>NUCLEOTIDE SEQUENCE</scope>
</reference>
<gene>
    <name evidence="10" type="ORF">CHILSU_LOCUS3891</name>
</gene>
<evidence type="ECO:0000256" key="8">
    <source>
        <dbReference type="SAM" id="MobiDB-lite"/>
    </source>
</evidence>
<feature type="region of interest" description="Disordered" evidence="8">
    <location>
        <begin position="1"/>
        <end position="23"/>
    </location>
</feature>